<evidence type="ECO:0000256" key="6">
    <source>
        <dbReference type="ARBA" id="ARBA00032370"/>
    </source>
</evidence>
<feature type="transmembrane region" description="Helical" evidence="8">
    <location>
        <begin position="338"/>
        <end position="361"/>
    </location>
</feature>
<gene>
    <name evidence="9" type="primary">mrdB</name>
    <name evidence="9" type="ORF">Pan54_31600</name>
</gene>
<dbReference type="PANTHER" id="PTHR30474">
    <property type="entry name" value="CELL CYCLE PROTEIN"/>
    <property type="match status" value="1"/>
</dbReference>
<comment type="caution">
    <text evidence="9">The sequence shown here is derived from an EMBL/GenBank/DDBJ whole genome shotgun (WGS) entry which is preliminary data.</text>
</comment>
<keyword evidence="3" id="KW-0133">Cell shape</keyword>
<feature type="transmembrane region" description="Helical" evidence="8">
    <location>
        <begin position="46"/>
        <end position="65"/>
    </location>
</feature>
<feature type="transmembrane region" description="Helical" evidence="8">
    <location>
        <begin position="180"/>
        <end position="198"/>
    </location>
</feature>
<evidence type="ECO:0000256" key="4">
    <source>
        <dbReference type="ARBA" id="ARBA00022989"/>
    </source>
</evidence>
<accession>A0A5C5XI91</accession>
<dbReference type="RefSeq" id="WP_146504276.1">
    <property type="nucleotide sequence ID" value="NZ_SJPG01000001.1"/>
</dbReference>
<dbReference type="PROSITE" id="PS00428">
    <property type="entry name" value="FTSW_RODA_SPOVE"/>
    <property type="match status" value="1"/>
</dbReference>
<evidence type="ECO:0000256" key="3">
    <source>
        <dbReference type="ARBA" id="ARBA00022960"/>
    </source>
</evidence>
<dbReference type="AlphaFoldDB" id="A0A5C5XI91"/>
<feature type="transmembrane region" description="Helical" evidence="8">
    <location>
        <begin position="72"/>
        <end position="89"/>
    </location>
</feature>
<organism evidence="9 10">
    <name type="scientific">Rubinisphaera italica</name>
    <dbReference type="NCBI Taxonomy" id="2527969"/>
    <lineage>
        <taxon>Bacteria</taxon>
        <taxon>Pseudomonadati</taxon>
        <taxon>Planctomycetota</taxon>
        <taxon>Planctomycetia</taxon>
        <taxon>Planctomycetales</taxon>
        <taxon>Planctomycetaceae</taxon>
        <taxon>Rubinisphaera</taxon>
    </lineage>
</organism>
<evidence type="ECO:0000256" key="7">
    <source>
        <dbReference type="ARBA" id="ARBA00033270"/>
    </source>
</evidence>
<reference evidence="9 10" key="1">
    <citation type="submission" date="2019-02" db="EMBL/GenBank/DDBJ databases">
        <title>Deep-cultivation of Planctomycetes and their phenomic and genomic characterization uncovers novel biology.</title>
        <authorList>
            <person name="Wiegand S."/>
            <person name="Jogler M."/>
            <person name="Boedeker C."/>
            <person name="Pinto D."/>
            <person name="Vollmers J."/>
            <person name="Rivas-Marin E."/>
            <person name="Kohn T."/>
            <person name="Peeters S.H."/>
            <person name="Heuer A."/>
            <person name="Rast P."/>
            <person name="Oberbeckmann S."/>
            <person name="Bunk B."/>
            <person name="Jeske O."/>
            <person name="Meyerdierks A."/>
            <person name="Storesund J.E."/>
            <person name="Kallscheuer N."/>
            <person name="Luecker S."/>
            <person name="Lage O.M."/>
            <person name="Pohl T."/>
            <person name="Merkel B.J."/>
            <person name="Hornburger P."/>
            <person name="Mueller R.-W."/>
            <person name="Bruemmer F."/>
            <person name="Labrenz M."/>
            <person name="Spormann A.M."/>
            <person name="Op Den Camp H."/>
            <person name="Overmann J."/>
            <person name="Amann R."/>
            <person name="Jetten M.S.M."/>
            <person name="Mascher T."/>
            <person name="Medema M.H."/>
            <person name="Devos D.P."/>
            <person name="Kaster A.-K."/>
            <person name="Ovreas L."/>
            <person name="Rohde M."/>
            <person name="Galperin M.Y."/>
            <person name="Jogler C."/>
        </authorList>
    </citation>
    <scope>NUCLEOTIDE SEQUENCE [LARGE SCALE GENOMIC DNA]</scope>
    <source>
        <strain evidence="9 10">Pan54</strain>
    </source>
</reference>
<comment type="subcellular location">
    <subcellularLocation>
        <location evidence="1">Membrane</location>
        <topology evidence="1">Multi-pass membrane protein</topology>
    </subcellularLocation>
</comment>
<evidence type="ECO:0000313" key="9">
    <source>
        <dbReference type="EMBL" id="TWT62418.1"/>
    </source>
</evidence>
<dbReference type="GO" id="GO:0051301">
    <property type="term" value="P:cell division"/>
    <property type="evidence" value="ECO:0007669"/>
    <property type="project" value="InterPro"/>
</dbReference>
<dbReference type="GO" id="GO:0005886">
    <property type="term" value="C:plasma membrane"/>
    <property type="evidence" value="ECO:0007669"/>
    <property type="project" value="TreeGrafter"/>
</dbReference>
<feature type="transmembrane region" description="Helical" evidence="8">
    <location>
        <begin position="133"/>
        <end position="150"/>
    </location>
</feature>
<dbReference type="Pfam" id="PF01098">
    <property type="entry name" value="FTSW_RODA_SPOVE"/>
    <property type="match status" value="1"/>
</dbReference>
<feature type="transmembrane region" description="Helical" evidence="8">
    <location>
        <begin position="272"/>
        <end position="293"/>
    </location>
</feature>
<sequence>MQDSQLSWSRFPWLLVLMQLALMAIGLLAIQRGDELADDGGLFQRHLFWIILSIPATIVAIVVPIRFWRGKAYYLFLLCLGLLIVPYFMPAKGGSHRWIPLGPINFQPSEVAKLVYMMALAQYLMYRDNFRKFWGLIIPFTMTLIPMGMILKEPDLGTALLFLPVLFCMLFAAGARLTHLLLIIFLGIASLPVGWTMMSAEQKSRVTTLFTQEDGGPAPRGDGYHLHQSKQMLALGGIWGSAVAGQPTDDMYLYHLPASRTDFVFCLIGEYWGLWGCLGVILIYLILFAQGLQISASTEEPFSRLLAVGIVAILCTQLIINTGMTVGLTPITGLTLPLISYGGSSMLMTSFSLGLLINFAIRPSFEVSGQTFRY</sequence>
<keyword evidence="10" id="KW-1185">Reference proteome</keyword>
<dbReference type="GO" id="GO:0016740">
    <property type="term" value="F:transferase activity"/>
    <property type="evidence" value="ECO:0007669"/>
    <property type="project" value="UniProtKB-KW"/>
</dbReference>
<dbReference type="EMBL" id="SJPG01000001">
    <property type="protein sequence ID" value="TWT62418.1"/>
    <property type="molecule type" value="Genomic_DNA"/>
</dbReference>
<keyword evidence="2 8" id="KW-0812">Transmembrane</keyword>
<dbReference type="InterPro" id="IPR018365">
    <property type="entry name" value="Cell_cycle_FtsW-rel_CS"/>
</dbReference>
<keyword evidence="5 8" id="KW-0472">Membrane</keyword>
<keyword evidence="4 8" id="KW-1133">Transmembrane helix</keyword>
<evidence type="ECO:0000256" key="5">
    <source>
        <dbReference type="ARBA" id="ARBA00023136"/>
    </source>
</evidence>
<name>A0A5C5XI91_9PLAN</name>
<dbReference type="GO" id="GO:0032153">
    <property type="term" value="C:cell division site"/>
    <property type="evidence" value="ECO:0007669"/>
    <property type="project" value="TreeGrafter"/>
</dbReference>
<evidence type="ECO:0000256" key="2">
    <source>
        <dbReference type="ARBA" id="ARBA00022692"/>
    </source>
</evidence>
<evidence type="ECO:0000256" key="8">
    <source>
        <dbReference type="SAM" id="Phobius"/>
    </source>
</evidence>
<dbReference type="Proteomes" id="UP000316095">
    <property type="component" value="Unassembled WGS sequence"/>
</dbReference>
<evidence type="ECO:0000313" key="10">
    <source>
        <dbReference type="Proteomes" id="UP000316095"/>
    </source>
</evidence>
<protein>
    <recommendedName>
        <fullName evidence="7">Cell wall polymerase</fullName>
    </recommendedName>
    <alternativeName>
        <fullName evidence="6">Peptidoglycan polymerase</fullName>
    </alternativeName>
</protein>
<dbReference type="GO" id="GO:0015648">
    <property type="term" value="F:lipid-linked peptidoglycan transporter activity"/>
    <property type="evidence" value="ECO:0007669"/>
    <property type="project" value="TreeGrafter"/>
</dbReference>
<dbReference type="GO" id="GO:0008360">
    <property type="term" value="P:regulation of cell shape"/>
    <property type="evidence" value="ECO:0007669"/>
    <property type="project" value="UniProtKB-KW"/>
</dbReference>
<feature type="transmembrane region" description="Helical" evidence="8">
    <location>
        <begin position="305"/>
        <end position="326"/>
    </location>
</feature>
<proteinExistence type="predicted"/>
<dbReference type="InterPro" id="IPR001182">
    <property type="entry name" value="FtsW/RodA"/>
</dbReference>
<feature type="transmembrane region" description="Helical" evidence="8">
    <location>
        <begin position="12"/>
        <end position="31"/>
    </location>
</feature>
<dbReference type="OrthoDB" id="9812661at2"/>
<feature type="transmembrane region" description="Helical" evidence="8">
    <location>
        <begin position="109"/>
        <end position="126"/>
    </location>
</feature>
<feature type="transmembrane region" description="Helical" evidence="8">
    <location>
        <begin position="156"/>
        <end position="173"/>
    </location>
</feature>
<keyword evidence="9" id="KW-0808">Transferase</keyword>
<evidence type="ECO:0000256" key="1">
    <source>
        <dbReference type="ARBA" id="ARBA00004141"/>
    </source>
</evidence>
<dbReference type="PANTHER" id="PTHR30474:SF1">
    <property type="entry name" value="PEPTIDOGLYCAN GLYCOSYLTRANSFERASE MRDB"/>
    <property type="match status" value="1"/>
</dbReference>